<sequence length="132" mass="14303">GAKPRHAPLPGPRGGAVSCAQEELTSTSVEHLIINPNAAFEKFKDKRLGTEGVDFSDRISKMRTTGYEAGEYEMVSAELVGTAPRREFVPRDGPAGDRDSAQGRGSAPSPKSRRRSNLRWVEVGREPSVLVV</sequence>
<dbReference type="Proteomes" id="UP000694556">
    <property type="component" value="Unassembled WGS sequence"/>
</dbReference>
<dbReference type="GO" id="GO:0005869">
    <property type="term" value="C:dynactin complex"/>
    <property type="evidence" value="ECO:0007669"/>
    <property type="project" value="InterPro"/>
</dbReference>
<feature type="compositionally biased region" description="Basic and acidic residues" evidence="5">
    <location>
        <begin position="84"/>
        <end position="101"/>
    </location>
</feature>
<comment type="similarity">
    <text evidence="2">Belongs to the dynactin subunit 2 family.</text>
</comment>
<evidence type="ECO:0000256" key="4">
    <source>
        <dbReference type="ARBA" id="ARBA00023017"/>
    </source>
</evidence>
<keyword evidence="7" id="KW-1185">Reference proteome</keyword>
<name>A0A8C3BQU7_CAIMO</name>
<reference evidence="6" key="2">
    <citation type="submission" date="2025-09" db="UniProtKB">
        <authorList>
            <consortium name="Ensembl"/>
        </authorList>
    </citation>
    <scope>IDENTIFICATION</scope>
</reference>
<evidence type="ECO:0000313" key="7">
    <source>
        <dbReference type="Proteomes" id="UP000694556"/>
    </source>
</evidence>
<evidence type="ECO:0000256" key="5">
    <source>
        <dbReference type="SAM" id="MobiDB-lite"/>
    </source>
</evidence>
<dbReference type="GO" id="GO:0030286">
    <property type="term" value="C:dynein complex"/>
    <property type="evidence" value="ECO:0007669"/>
    <property type="project" value="UniProtKB-KW"/>
</dbReference>
<accession>A0A8C3BQU7</accession>
<dbReference type="GO" id="GO:0007017">
    <property type="term" value="P:microtubule-based process"/>
    <property type="evidence" value="ECO:0007669"/>
    <property type="project" value="InterPro"/>
</dbReference>
<comment type="subcellular location">
    <subcellularLocation>
        <location evidence="1">Cytoplasm</location>
    </subcellularLocation>
</comment>
<keyword evidence="3" id="KW-0963">Cytoplasm</keyword>
<evidence type="ECO:0000256" key="3">
    <source>
        <dbReference type="ARBA" id="ARBA00022490"/>
    </source>
</evidence>
<dbReference type="Pfam" id="PF04912">
    <property type="entry name" value="Dynamitin"/>
    <property type="match status" value="1"/>
</dbReference>
<evidence type="ECO:0000256" key="2">
    <source>
        <dbReference type="ARBA" id="ARBA00006176"/>
    </source>
</evidence>
<evidence type="ECO:0000313" key="6">
    <source>
        <dbReference type="Ensembl" id="ENSCMMP00000008958.1"/>
    </source>
</evidence>
<proteinExistence type="inferred from homology"/>
<reference evidence="6" key="1">
    <citation type="submission" date="2025-08" db="UniProtKB">
        <authorList>
            <consortium name="Ensembl"/>
        </authorList>
    </citation>
    <scope>IDENTIFICATION</scope>
</reference>
<dbReference type="Ensembl" id="ENSCMMT00000009871.1">
    <property type="protein sequence ID" value="ENSCMMP00000008958.1"/>
    <property type="gene ID" value="ENSCMMG00000005685.1"/>
</dbReference>
<dbReference type="AlphaFoldDB" id="A0A8C3BQU7"/>
<protein>
    <submittedName>
        <fullName evidence="6">Uncharacterized protein</fullName>
    </submittedName>
</protein>
<organism evidence="6 7">
    <name type="scientific">Cairina moschata</name>
    <name type="common">Muscovy duck</name>
    <dbReference type="NCBI Taxonomy" id="8855"/>
    <lineage>
        <taxon>Eukaryota</taxon>
        <taxon>Metazoa</taxon>
        <taxon>Chordata</taxon>
        <taxon>Craniata</taxon>
        <taxon>Vertebrata</taxon>
        <taxon>Euteleostomi</taxon>
        <taxon>Archelosauria</taxon>
        <taxon>Archosauria</taxon>
        <taxon>Dinosauria</taxon>
        <taxon>Saurischia</taxon>
        <taxon>Theropoda</taxon>
        <taxon>Coelurosauria</taxon>
        <taxon>Aves</taxon>
        <taxon>Neognathae</taxon>
        <taxon>Galloanserae</taxon>
        <taxon>Anseriformes</taxon>
        <taxon>Anatidae</taxon>
        <taxon>Anatinae</taxon>
        <taxon>Cairina</taxon>
    </lineage>
</organism>
<dbReference type="GO" id="GO:0005737">
    <property type="term" value="C:cytoplasm"/>
    <property type="evidence" value="ECO:0007669"/>
    <property type="project" value="UniProtKB-SubCell"/>
</dbReference>
<keyword evidence="4" id="KW-0243">Dynein</keyword>
<feature type="region of interest" description="Disordered" evidence="5">
    <location>
        <begin position="82"/>
        <end position="119"/>
    </location>
</feature>
<dbReference type="InterPro" id="IPR028133">
    <property type="entry name" value="Dynamitin"/>
</dbReference>
<evidence type="ECO:0000256" key="1">
    <source>
        <dbReference type="ARBA" id="ARBA00004496"/>
    </source>
</evidence>